<dbReference type="InterPro" id="IPR000996">
    <property type="entry name" value="Clathrin_L-chain"/>
</dbReference>
<feature type="region of interest" description="Disordered" evidence="8">
    <location>
        <begin position="176"/>
        <end position="209"/>
    </location>
</feature>
<evidence type="ECO:0000256" key="1">
    <source>
        <dbReference type="ARBA" id="ARBA00004180"/>
    </source>
</evidence>
<accession>A0A9W8HBJ6</accession>
<comment type="similarity">
    <text evidence="2 6">Belongs to the clathrin light chain family.</text>
</comment>
<dbReference type="OrthoDB" id="5512at2759"/>
<evidence type="ECO:0000313" key="10">
    <source>
        <dbReference type="Proteomes" id="UP001140217"/>
    </source>
</evidence>
<keyword evidence="3 6" id="KW-0472">Membrane</keyword>
<dbReference type="GO" id="GO:0006886">
    <property type="term" value="P:intracellular protein transport"/>
    <property type="evidence" value="ECO:0007669"/>
    <property type="project" value="InterPro"/>
</dbReference>
<protein>
    <recommendedName>
        <fullName evidence="6">Clathrin light chain</fullName>
    </recommendedName>
</protein>
<comment type="caution">
    <text evidence="9">The sequence shown here is derived from an EMBL/GenBank/DDBJ whole genome shotgun (WGS) entry which is preliminary data.</text>
</comment>
<sequence length="209" mass="22227">MASSDPMEEFLARERAALGDAAAQFQTSSADRTPALSPAPAIASPTTTTSQAAQAVTSPAASFTSPGAVFASSSPAVSAKSPPPQSQFEQEWQAKHREAIAARDEAAAAKHGEIVREARAAIDRFYEEYNEKKERAIADNRAAQEVEAQAAARGALWERTVRQIDLATKGVVAVGAEAARDTSRMRDLLQDLRRDPDAPGNKPRKQAAA</sequence>
<evidence type="ECO:0000256" key="2">
    <source>
        <dbReference type="ARBA" id="ARBA00005263"/>
    </source>
</evidence>
<feature type="compositionally biased region" description="Basic and acidic residues" evidence="8">
    <location>
        <begin position="178"/>
        <end position="197"/>
    </location>
</feature>
<evidence type="ECO:0000313" key="9">
    <source>
        <dbReference type="EMBL" id="KAJ2781214.1"/>
    </source>
</evidence>
<feature type="coiled-coil region" evidence="7">
    <location>
        <begin position="115"/>
        <end position="146"/>
    </location>
</feature>
<evidence type="ECO:0000256" key="8">
    <source>
        <dbReference type="SAM" id="MobiDB-lite"/>
    </source>
</evidence>
<keyword evidence="7" id="KW-0175">Coiled coil</keyword>
<keyword evidence="4 6" id="KW-0168">Coated pit</keyword>
<dbReference type="GO" id="GO:0030132">
    <property type="term" value="C:clathrin coat of coated pit"/>
    <property type="evidence" value="ECO:0007669"/>
    <property type="project" value="InterPro"/>
</dbReference>
<feature type="region of interest" description="Disordered" evidence="8">
    <location>
        <begin position="21"/>
        <end position="92"/>
    </location>
</feature>
<keyword evidence="5 6" id="KW-0968">Cytoplasmic vesicle</keyword>
<evidence type="ECO:0000256" key="6">
    <source>
        <dbReference type="RuleBase" id="RU363137"/>
    </source>
</evidence>
<evidence type="ECO:0000256" key="3">
    <source>
        <dbReference type="ARBA" id="ARBA00023136"/>
    </source>
</evidence>
<dbReference type="EMBL" id="JANBUL010000112">
    <property type="protein sequence ID" value="KAJ2781214.1"/>
    <property type="molecule type" value="Genomic_DNA"/>
</dbReference>
<proteinExistence type="inferred from homology"/>
<comment type="subcellular location">
    <subcellularLocation>
        <location evidence="1 6">Cytoplasmic vesicle membrane</location>
        <topology evidence="1 6">Peripheral membrane protein</topology>
        <orientation evidence="1 6">Cytoplasmic side</orientation>
    </subcellularLocation>
    <subcellularLocation>
        <location evidence="6">Membrane</location>
        <location evidence="6">Coated pit</location>
        <topology evidence="6">Peripheral membrane protein</topology>
        <orientation evidence="6">Cytoplasmic side</orientation>
    </subcellularLocation>
    <text evidence="6">Cytoplasmic face of coated pits and vesicles.</text>
</comment>
<organism evidence="9 10">
    <name type="scientific">Coemansia javaensis</name>
    <dbReference type="NCBI Taxonomy" id="2761396"/>
    <lineage>
        <taxon>Eukaryota</taxon>
        <taxon>Fungi</taxon>
        <taxon>Fungi incertae sedis</taxon>
        <taxon>Zoopagomycota</taxon>
        <taxon>Kickxellomycotina</taxon>
        <taxon>Kickxellomycetes</taxon>
        <taxon>Kickxellales</taxon>
        <taxon>Kickxellaceae</taxon>
        <taxon>Coemansia</taxon>
    </lineage>
</organism>
<dbReference type="AlphaFoldDB" id="A0A9W8HBJ6"/>
<feature type="compositionally biased region" description="Low complexity" evidence="8">
    <location>
        <begin position="33"/>
        <end position="80"/>
    </location>
</feature>
<name>A0A9W8HBJ6_9FUNG</name>
<dbReference type="GO" id="GO:0016192">
    <property type="term" value="P:vesicle-mediated transport"/>
    <property type="evidence" value="ECO:0007669"/>
    <property type="project" value="InterPro"/>
</dbReference>
<evidence type="ECO:0000256" key="7">
    <source>
        <dbReference type="SAM" id="Coils"/>
    </source>
</evidence>
<reference evidence="9" key="1">
    <citation type="submission" date="2022-07" db="EMBL/GenBank/DDBJ databases">
        <title>Phylogenomic reconstructions and comparative analyses of Kickxellomycotina fungi.</title>
        <authorList>
            <person name="Reynolds N.K."/>
            <person name="Stajich J.E."/>
            <person name="Barry K."/>
            <person name="Grigoriev I.V."/>
            <person name="Crous P."/>
            <person name="Smith M.E."/>
        </authorList>
    </citation>
    <scope>NUCLEOTIDE SEQUENCE</scope>
    <source>
        <strain evidence="9">NBRC 105414</strain>
    </source>
</reference>
<gene>
    <name evidence="9" type="primary">clc1</name>
    <name evidence="9" type="ORF">H4R18_003033</name>
</gene>
<dbReference type="GO" id="GO:0030130">
    <property type="term" value="C:clathrin coat of trans-Golgi network vesicle"/>
    <property type="evidence" value="ECO:0007669"/>
    <property type="project" value="InterPro"/>
</dbReference>
<dbReference type="GO" id="GO:0005198">
    <property type="term" value="F:structural molecule activity"/>
    <property type="evidence" value="ECO:0007669"/>
    <property type="project" value="InterPro"/>
</dbReference>
<evidence type="ECO:0000256" key="5">
    <source>
        <dbReference type="ARBA" id="ARBA00023329"/>
    </source>
</evidence>
<dbReference type="Pfam" id="PF01086">
    <property type="entry name" value="Clathrin_lg_ch"/>
    <property type="match status" value="1"/>
</dbReference>
<dbReference type="Proteomes" id="UP001140217">
    <property type="component" value="Unassembled WGS sequence"/>
</dbReference>
<evidence type="ECO:0000256" key="4">
    <source>
        <dbReference type="ARBA" id="ARBA00023176"/>
    </source>
</evidence>
<keyword evidence="10" id="KW-1185">Reference proteome</keyword>
<comment type="function">
    <text evidence="6">Clathrin is the major protein of the polyhedral coat of coated pits and vesicles.</text>
</comment>